<comment type="caution">
    <text evidence="2">The sequence shown here is derived from an EMBL/GenBank/DDBJ whole genome shotgun (WGS) entry which is preliminary data.</text>
</comment>
<evidence type="ECO:0000313" key="3">
    <source>
        <dbReference type="Proteomes" id="UP000054843"/>
    </source>
</evidence>
<reference evidence="2 3" key="1">
    <citation type="submission" date="2015-01" db="EMBL/GenBank/DDBJ databases">
        <title>Evolution of Trichinella species and genotypes.</title>
        <authorList>
            <person name="Korhonen P.K."/>
            <person name="Edoardo P."/>
            <person name="Giuseppe L.R."/>
            <person name="Gasser R.B."/>
        </authorList>
    </citation>
    <scope>NUCLEOTIDE SEQUENCE [LARGE SCALE GENOMIC DNA]</scope>
    <source>
        <strain evidence="2">ISS1980</strain>
    </source>
</reference>
<feature type="chain" id="PRO_5006883020" evidence="1">
    <location>
        <begin position="18"/>
        <end position="154"/>
    </location>
</feature>
<dbReference type="EMBL" id="JYDO01000019">
    <property type="protein sequence ID" value="KRZ77546.1"/>
    <property type="molecule type" value="Genomic_DNA"/>
</dbReference>
<evidence type="ECO:0000313" key="2">
    <source>
        <dbReference type="EMBL" id="KRZ77546.1"/>
    </source>
</evidence>
<organism evidence="2 3">
    <name type="scientific">Trichinella papuae</name>
    <dbReference type="NCBI Taxonomy" id="268474"/>
    <lineage>
        <taxon>Eukaryota</taxon>
        <taxon>Metazoa</taxon>
        <taxon>Ecdysozoa</taxon>
        <taxon>Nematoda</taxon>
        <taxon>Enoplea</taxon>
        <taxon>Dorylaimia</taxon>
        <taxon>Trichinellida</taxon>
        <taxon>Trichinellidae</taxon>
        <taxon>Trichinella</taxon>
    </lineage>
</organism>
<feature type="signal peptide" evidence="1">
    <location>
        <begin position="1"/>
        <end position="17"/>
    </location>
</feature>
<dbReference type="AlphaFoldDB" id="A0A0V1N0S1"/>
<sequence>MKYSVFCLLFLAVLVSGQSLFKKDSKAADSEDVLKKKVPTEIQEVESWIQHKKDKAKHPEKVDELLFAASLKCPSECLNFFEESPTKHELCLLKCQKKDQRKVDELLNASSSTCPSECKAFFQESPSDQKFLKCLLCVLKCQKKILKKNSSLYK</sequence>
<proteinExistence type="predicted"/>
<protein>
    <submittedName>
        <fullName evidence="2">Uncharacterized protein</fullName>
    </submittedName>
</protein>
<name>A0A0V1N0S1_9BILA</name>
<keyword evidence="1" id="KW-0732">Signal</keyword>
<gene>
    <name evidence="2" type="ORF">T10_2147</name>
</gene>
<accession>A0A0V1N0S1</accession>
<dbReference type="Proteomes" id="UP000054843">
    <property type="component" value="Unassembled WGS sequence"/>
</dbReference>
<keyword evidence="3" id="KW-1185">Reference proteome</keyword>
<evidence type="ECO:0000256" key="1">
    <source>
        <dbReference type="SAM" id="SignalP"/>
    </source>
</evidence>